<sequence>MTSTVPRHDETPDTTSPHTPTPDSTTPVRTVGLLADPGLPTKLAEQVAGDLPALLADRLPGRTWRVETAEGPVGLDAEGLLPMLRLGCEQQRRHGWDVVVIVTDLPRRAGTEPLVSDFGSDDGVGLVSVPALGAVALRRRLRAAVLDLLEHGLADPAAPPASGSTRRGLFGPPICRIASEHEGIDSHLALHGTRGRMRLLAGMVRSNRPWRLVPSLSTALAAAAAGAAFGIFYSNIWSLADDAGPWRLALIAVLAVAAMSTWLIADNHLWERARSRRLRAEVHLYNAATTSTIVLGVVCCYALLLALAGTAAVVVIPPDTLAATLGHPAGPAAYLAVASMATSMGIVAGAVGSGLTAPEDVRAAAYSTREQQRRARLDAEDDRAAEGEQAAEQDGRAVERAAEQTDRAA</sequence>
<keyword evidence="2" id="KW-0812">Transmembrane</keyword>
<feature type="transmembrane region" description="Helical" evidence="2">
    <location>
        <begin position="285"/>
        <end position="312"/>
    </location>
</feature>
<feature type="compositionally biased region" description="Basic and acidic residues" evidence="1">
    <location>
        <begin position="393"/>
        <end position="409"/>
    </location>
</feature>
<feature type="transmembrane region" description="Helical" evidence="2">
    <location>
        <begin position="332"/>
        <end position="352"/>
    </location>
</feature>
<feature type="transmembrane region" description="Helical" evidence="2">
    <location>
        <begin position="246"/>
        <end position="265"/>
    </location>
</feature>
<feature type="compositionally biased region" description="Low complexity" evidence="1">
    <location>
        <begin position="13"/>
        <end position="27"/>
    </location>
</feature>
<proteinExistence type="predicted"/>
<evidence type="ECO:0000256" key="2">
    <source>
        <dbReference type="SAM" id="Phobius"/>
    </source>
</evidence>
<accession>A0ABP9E1V9</accession>
<feature type="region of interest" description="Disordered" evidence="1">
    <location>
        <begin position="365"/>
        <end position="409"/>
    </location>
</feature>
<evidence type="ECO:0000256" key="1">
    <source>
        <dbReference type="SAM" id="MobiDB-lite"/>
    </source>
</evidence>
<comment type="caution">
    <text evidence="3">The sequence shown here is derived from an EMBL/GenBank/DDBJ whole genome shotgun (WGS) entry which is preliminary data.</text>
</comment>
<feature type="region of interest" description="Disordered" evidence="1">
    <location>
        <begin position="1"/>
        <end position="28"/>
    </location>
</feature>
<name>A0ABP9E1V9_9PSEU</name>
<evidence type="ECO:0000313" key="4">
    <source>
        <dbReference type="Proteomes" id="UP001500457"/>
    </source>
</evidence>
<feature type="compositionally biased region" description="Basic and acidic residues" evidence="1">
    <location>
        <begin position="370"/>
        <end position="386"/>
    </location>
</feature>
<keyword evidence="4" id="KW-1185">Reference proteome</keyword>
<organism evidence="3 4">
    <name type="scientific">Actinomycetospora straminea</name>
    <dbReference type="NCBI Taxonomy" id="663607"/>
    <lineage>
        <taxon>Bacteria</taxon>
        <taxon>Bacillati</taxon>
        <taxon>Actinomycetota</taxon>
        <taxon>Actinomycetes</taxon>
        <taxon>Pseudonocardiales</taxon>
        <taxon>Pseudonocardiaceae</taxon>
        <taxon>Actinomycetospora</taxon>
    </lineage>
</organism>
<keyword evidence="2" id="KW-0472">Membrane</keyword>
<feature type="transmembrane region" description="Helical" evidence="2">
    <location>
        <begin position="212"/>
        <end position="234"/>
    </location>
</feature>
<feature type="compositionally biased region" description="Basic and acidic residues" evidence="1">
    <location>
        <begin position="1"/>
        <end position="11"/>
    </location>
</feature>
<keyword evidence="2" id="KW-1133">Transmembrane helix</keyword>
<dbReference type="EMBL" id="BAABHQ010000002">
    <property type="protein sequence ID" value="GAA4864090.1"/>
    <property type="molecule type" value="Genomic_DNA"/>
</dbReference>
<protein>
    <submittedName>
        <fullName evidence="3">Uncharacterized protein</fullName>
    </submittedName>
</protein>
<dbReference type="Proteomes" id="UP001500457">
    <property type="component" value="Unassembled WGS sequence"/>
</dbReference>
<reference evidence="4" key="1">
    <citation type="journal article" date="2019" name="Int. J. Syst. Evol. Microbiol.">
        <title>The Global Catalogue of Microorganisms (GCM) 10K type strain sequencing project: providing services to taxonomists for standard genome sequencing and annotation.</title>
        <authorList>
            <consortium name="The Broad Institute Genomics Platform"/>
            <consortium name="The Broad Institute Genome Sequencing Center for Infectious Disease"/>
            <person name="Wu L."/>
            <person name="Ma J."/>
        </authorList>
    </citation>
    <scope>NUCLEOTIDE SEQUENCE [LARGE SCALE GENOMIC DNA]</scope>
    <source>
        <strain evidence="4">JCM 17983</strain>
    </source>
</reference>
<evidence type="ECO:0000313" key="3">
    <source>
        <dbReference type="EMBL" id="GAA4864090.1"/>
    </source>
</evidence>
<dbReference type="RefSeq" id="WP_274229606.1">
    <property type="nucleotide sequence ID" value="NZ_BAABHQ010000002.1"/>
</dbReference>
<gene>
    <name evidence="3" type="ORF">GCM10023203_09860</name>
</gene>